<reference evidence="3" key="1">
    <citation type="submission" date="2017-04" db="EMBL/GenBank/DDBJ databases">
        <title>Function of individual gut microbiota members based on whole genome sequencing of pure cultures obtained from chicken caecum.</title>
        <authorList>
            <person name="Medvecky M."/>
            <person name="Cejkova D."/>
            <person name="Polansky O."/>
            <person name="Karasova D."/>
            <person name="Kubasova T."/>
            <person name="Cizek A."/>
            <person name="Rychlik I."/>
        </authorList>
    </citation>
    <scope>NUCLEOTIDE SEQUENCE [LARGE SCALE GENOMIC DNA]</scope>
    <source>
        <strain evidence="3">An180</strain>
    </source>
</reference>
<dbReference type="InterPro" id="IPR029000">
    <property type="entry name" value="Cyclophilin-like_dom_sf"/>
</dbReference>
<dbReference type="EMBL" id="NFKK01000003">
    <property type="protein sequence ID" value="OUP53666.1"/>
    <property type="molecule type" value="Genomic_DNA"/>
</dbReference>
<dbReference type="Proteomes" id="UP000195897">
    <property type="component" value="Unassembled WGS sequence"/>
</dbReference>
<dbReference type="InterPro" id="IPR041183">
    <property type="entry name" value="Cyclophilin-like"/>
</dbReference>
<organism evidence="2 3">
    <name type="scientific">Butyricicoccus pullicaecorum</name>
    <dbReference type="NCBI Taxonomy" id="501571"/>
    <lineage>
        <taxon>Bacteria</taxon>
        <taxon>Bacillati</taxon>
        <taxon>Bacillota</taxon>
        <taxon>Clostridia</taxon>
        <taxon>Eubacteriales</taxon>
        <taxon>Butyricicoccaceae</taxon>
        <taxon>Butyricicoccus</taxon>
    </lineage>
</organism>
<evidence type="ECO:0000313" key="2">
    <source>
        <dbReference type="EMBL" id="OUP53666.1"/>
    </source>
</evidence>
<name>A0A1Y4LAA6_9FIRM</name>
<dbReference type="SUPFAM" id="SSF50891">
    <property type="entry name" value="Cyclophilin-like"/>
    <property type="match status" value="1"/>
</dbReference>
<evidence type="ECO:0000259" key="1">
    <source>
        <dbReference type="Pfam" id="PF18050"/>
    </source>
</evidence>
<feature type="domain" description="Cyclophilin-like" evidence="1">
    <location>
        <begin position="3"/>
        <end position="110"/>
    </location>
</feature>
<accession>A0A1Y4LAA6</accession>
<protein>
    <recommendedName>
        <fullName evidence="1">Cyclophilin-like domain-containing protein</fullName>
    </recommendedName>
</protein>
<comment type="caution">
    <text evidence="2">The sequence shown here is derived from an EMBL/GenBank/DDBJ whole genome shotgun (WGS) entry which is preliminary data.</text>
</comment>
<gene>
    <name evidence="2" type="ORF">B5F17_03520</name>
</gene>
<sequence>MKITVGEHTFYATFADNPSADEFQELLAQGAITVEMQDYGGFEKVGSLDTELTRTDERITTEPGDVILYQGDQITIYYGTNTWNFTRLAKIDDPEGLKEKLGSGTIQATFSLE</sequence>
<dbReference type="Pfam" id="PF18050">
    <property type="entry name" value="Cyclophil_like2"/>
    <property type="match status" value="1"/>
</dbReference>
<proteinExistence type="predicted"/>
<evidence type="ECO:0000313" key="3">
    <source>
        <dbReference type="Proteomes" id="UP000195897"/>
    </source>
</evidence>
<dbReference type="Gene3D" id="2.40.100.20">
    <property type="match status" value="1"/>
</dbReference>
<dbReference type="AlphaFoldDB" id="A0A1Y4LAA6"/>